<dbReference type="Gene3D" id="3.40.630.30">
    <property type="match status" value="1"/>
</dbReference>
<evidence type="ECO:0000313" key="3">
    <source>
        <dbReference type="Proteomes" id="UP001264980"/>
    </source>
</evidence>
<feature type="domain" description="N-acetyltransferase" evidence="1">
    <location>
        <begin position="7"/>
        <end position="145"/>
    </location>
</feature>
<accession>A0ABU1QUL5</accession>
<name>A0ABU1QUL5_9BACT</name>
<organism evidence="2 3">
    <name type="scientific">Dyadobacter fermentans</name>
    <dbReference type="NCBI Taxonomy" id="94254"/>
    <lineage>
        <taxon>Bacteria</taxon>
        <taxon>Pseudomonadati</taxon>
        <taxon>Bacteroidota</taxon>
        <taxon>Cytophagia</taxon>
        <taxon>Cytophagales</taxon>
        <taxon>Spirosomataceae</taxon>
        <taxon>Dyadobacter</taxon>
    </lineage>
</organism>
<dbReference type="Proteomes" id="UP001264980">
    <property type="component" value="Unassembled WGS sequence"/>
</dbReference>
<dbReference type="CDD" id="cd04301">
    <property type="entry name" value="NAT_SF"/>
    <property type="match status" value="1"/>
</dbReference>
<gene>
    <name evidence="2" type="ORF">J2W84_001877</name>
</gene>
<sequence>MTDSYPYKIVAYTPDFADALRRIYLDGRRYAFPWMPAEAYQPGDFDVAVEGEHLLVAVHEDVAVGFVSWWEPDNFIHCLFVDPALHGAGIGTHLLNACLGRIGRPARLKCVVANEAAIRFYARQKWTVVSQGSCDEGAYSLMMLH</sequence>
<proteinExistence type="predicted"/>
<dbReference type="RefSeq" id="WP_309982098.1">
    <property type="nucleotide sequence ID" value="NZ_JAVDTI010000002.1"/>
</dbReference>
<evidence type="ECO:0000259" key="1">
    <source>
        <dbReference type="PROSITE" id="PS51186"/>
    </source>
</evidence>
<reference evidence="2 3" key="1">
    <citation type="submission" date="2023-07" db="EMBL/GenBank/DDBJ databases">
        <title>Sorghum-associated microbial communities from plants grown in Nebraska, USA.</title>
        <authorList>
            <person name="Schachtman D."/>
        </authorList>
    </citation>
    <scope>NUCLEOTIDE SEQUENCE [LARGE SCALE GENOMIC DNA]</scope>
    <source>
        <strain evidence="2 3">BE57</strain>
    </source>
</reference>
<dbReference type="PROSITE" id="PS51186">
    <property type="entry name" value="GNAT"/>
    <property type="match status" value="1"/>
</dbReference>
<dbReference type="EMBL" id="JAVDTI010000002">
    <property type="protein sequence ID" value="MDR6804831.1"/>
    <property type="molecule type" value="Genomic_DNA"/>
</dbReference>
<keyword evidence="3" id="KW-1185">Reference proteome</keyword>
<comment type="caution">
    <text evidence="2">The sequence shown here is derived from an EMBL/GenBank/DDBJ whole genome shotgun (WGS) entry which is preliminary data.</text>
</comment>
<dbReference type="Pfam" id="PF00583">
    <property type="entry name" value="Acetyltransf_1"/>
    <property type="match status" value="1"/>
</dbReference>
<evidence type="ECO:0000313" key="2">
    <source>
        <dbReference type="EMBL" id="MDR6804831.1"/>
    </source>
</evidence>
<protein>
    <submittedName>
        <fullName evidence="2">Ribosomal protein S18 acetylase RimI-like enzyme</fullName>
    </submittedName>
</protein>
<dbReference type="SUPFAM" id="SSF55729">
    <property type="entry name" value="Acyl-CoA N-acyltransferases (Nat)"/>
    <property type="match status" value="1"/>
</dbReference>
<dbReference type="InterPro" id="IPR016181">
    <property type="entry name" value="Acyl_CoA_acyltransferase"/>
</dbReference>
<dbReference type="InterPro" id="IPR000182">
    <property type="entry name" value="GNAT_dom"/>
</dbReference>